<reference evidence="8 9" key="1">
    <citation type="submission" date="2014-12" db="EMBL/GenBank/DDBJ databases">
        <title>Denitrispirillum autotrophicum gen. nov., sp. nov., Denitrifying, Facultatively Autotrophic Bacteria Isolated from Rice Paddy Soil.</title>
        <authorList>
            <person name="Ishii S."/>
            <person name="Ashida N."/>
            <person name="Ohno H."/>
            <person name="Otsuka S."/>
            <person name="Yokota A."/>
            <person name="Senoo K."/>
        </authorList>
    </citation>
    <scope>NUCLEOTIDE SEQUENCE [LARGE SCALE GENOMIC DNA]</scope>
    <source>
        <strain evidence="8 9">TSA66</strain>
    </source>
</reference>
<feature type="active site" description="Proton donor/acceptor" evidence="7">
    <location>
        <position position="83"/>
    </location>
</feature>
<dbReference type="UniPathway" id="UPA00219"/>
<keyword evidence="5 7" id="KW-0413">Isomerase</keyword>
<gene>
    <name evidence="7" type="primary">murI</name>
    <name evidence="8" type="ORF">TSA66_12090</name>
</gene>
<evidence type="ECO:0000313" key="8">
    <source>
        <dbReference type="EMBL" id="KIF81386.1"/>
    </source>
</evidence>
<comment type="function">
    <text evidence="7">Provides the (R)-glutamate required for cell wall biosynthesis.</text>
</comment>
<proteinExistence type="inferred from homology"/>
<comment type="similarity">
    <text evidence="7">Belongs to the aspartate/glutamate racemases family.</text>
</comment>
<sequence>MVAIQSHSQPASDAPIGVFDSGIGGLSVLKYIRASLPCEQLLYFADSGYAPYGGRSESEIVARSLAIAEFLMQYRMKALVVACNTATAAAIKALRERYSALPVVGVEPGLKPAAALSKSGTVGVLATERTLASAKFNLLREQISAATNVRFLPQPCKGLADQVEKGELHSAATAALLQRYVAPLLEQGADTLVLGCTHYPFVLPLLEEIVGRATSRSVAIVDTGEPVARQLARRLAERGLLRTEGNGTVQGFTTGSETALSSAFAKLLNLHPPVAKVAASD</sequence>
<evidence type="ECO:0000256" key="6">
    <source>
        <dbReference type="ARBA" id="ARBA00023316"/>
    </source>
</evidence>
<dbReference type="SUPFAM" id="SSF53681">
    <property type="entry name" value="Aspartate/glutamate racemase"/>
    <property type="match status" value="2"/>
</dbReference>
<comment type="pathway">
    <text evidence="7">Cell wall biogenesis; peptidoglycan biosynthesis.</text>
</comment>
<dbReference type="AlphaFoldDB" id="A0A0C2BTP3"/>
<dbReference type="HAMAP" id="MF_00258">
    <property type="entry name" value="Glu_racemase"/>
    <property type="match status" value="1"/>
</dbReference>
<dbReference type="Pfam" id="PF01177">
    <property type="entry name" value="Asp_Glu_race"/>
    <property type="match status" value="1"/>
</dbReference>
<evidence type="ECO:0000256" key="5">
    <source>
        <dbReference type="ARBA" id="ARBA00023235"/>
    </source>
</evidence>
<dbReference type="RefSeq" id="WP_040040213.1">
    <property type="nucleotide sequence ID" value="NZ_JWJG01000028.1"/>
</dbReference>
<dbReference type="InterPro" id="IPR004391">
    <property type="entry name" value="Glu_race"/>
</dbReference>
<feature type="binding site" evidence="7">
    <location>
        <begin position="52"/>
        <end position="53"/>
    </location>
    <ligand>
        <name>substrate</name>
    </ligand>
</feature>
<dbReference type="GO" id="GO:0071555">
    <property type="term" value="P:cell wall organization"/>
    <property type="evidence" value="ECO:0007669"/>
    <property type="project" value="UniProtKB-KW"/>
</dbReference>
<keyword evidence="3 7" id="KW-0133">Cell shape</keyword>
<dbReference type="PROSITE" id="PS00923">
    <property type="entry name" value="ASP_GLU_RACEMASE_1"/>
    <property type="match status" value="1"/>
</dbReference>
<dbReference type="PANTHER" id="PTHR21198:SF2">
    <property type="entry name" value="GLUTAMATE RACEMASE"/>
    <property type="match status" value="1"/>
</dbReference>
<dbReference type="STRING" id="709839.TSA66_12090"/>
<evidence type="ECO:0000256" key="7">
    <source>
        <dbReference type="HAMAP-Rule" id="MF_00258"/>
    </source>
</evidence>
<keyword evidence="9" id="KW-1185">Reference proteome</keyword>
<feature type="active site" description="Proton donor/acceptor" evidence="7">
    <location>
        <position position="196"/>
    </location>
</feature>
<dbReference type="NCBIfam" id="TIGR00067">
    <property type="entry name" value="glut_race"/>
    <property type="match status" value="1"/>
</dbReference>
<evidence type="ECO:0000313" key="9">
    <source>
        <dbReference type="Proteomes" id="UP000031572"/>
    </source>
</evidence>
<evidence type="ECO:0000256" key="1">
    <source>
        <dbReference type="ARBA" id="ARBA00001602"/>
    </source>
</evidence>
<evidence type="ECO:0000256" key="4">
    <source>
        <dbReference type="ARBA" id="ARBA00022984"/>
    </source>
</evidence>
<feature type="binding site" evidence="7">
    <location>
        <begin position="20"/>
        <end position="21"/>
    </location>
    <ligand>
        <name>substrate</name>
    </ligand>
</feature>
<protein>
    <recommendedName>
        <fullName evidence="2 7">Glutamate racemase</fullName>
        <ecNumber evidence="2 7">5.1.1.3</ecNumber>
    </recommendedName>
</protein>
<dbReference type="InterPro" id="IPR033134">
    <property type="entry name" value="Asp/Glu_racemase_AS_2"/>
</dbReference>
<dbReference type="InterPro" id="IPR015942">
    <property type="entry name" value="Asp/Glu/hydantoin_racemase"/>
</dbReference>
<dbReference type="InterPro" id="IPR001920">
    <property type="entry name" value="Asp/Glu_race"/>
</dbReference>
<dbReference type="PANTHER" id="PTHR21198">
    <property type="entry name" value="GLUTAMATE RACEMASE"/>
    <property type="match status" value="1"/>
</dbReference>
<comment type="caution">
    <text evidence="8">The sequence shown here is derived from an EMBL/GenBank/DDBJ whole genome shotgun (WGS) entry which is preliminary data.</text>
</comment>
<dbReference type="Gene3D" id="3.40.50.1860">
    <property type="match status" value="2"/>
</dbReference>
<evidence type="ECO:0000256" key="2">
    <source>
        <dbReference type="ARBA" id="ARBA00013090"/>
    </source>
</evidence>
<dbReference type="EC" id="5.1.1.3" evidence="2 7"/>
<name>A0A0C2BTP3_9BURK</name>
<dbReference type="GO" id="GO:0008360">
    <property type="term" value="P:regulation of cell shape"/>
    <property type="evidence" value="ECO:0007669"/>
    <property type="project" value="UniProtKB-KW"/>
</dbReference>
<dbReference type="OrthoDB" id="9801055at2"/>
<keyword evidence="4 7" id="KW-0573">Peptidoglycan synthesis</keyword>
<dbReference type="EMBL" id="JWJG01000028">
    <property type="protein sequence ID" value="KIF81386.1"/>
    <property type="molecule type" value="Genomic_DNA"/>
</dbReference>
<keyword evidence="6 7" id="KW-0961">Cell wall biogenesis/degradation</keyword>
<organism evidence="8 9">
    <name type="scientific">Noviherbaspirillum autotrophicum</name>
    <dbReference type="NCBI Taxonomy" id="709839"/>
    <lineage>
        <taxon>Bacteria</taxon>
        <taxon>Pseudomonadati</taxon>
        <taxon>Pseudomonadota</taxon>
        <taxon>Betaproteobacteria</taxon>
        <taxon>Burkholderiales</taxon>
        <taxon>Oxalobacteraceae</taxon>
        <taxon>Noviherbaspirillum</taxon>
    </lineage>
</organism>
<dbReference type="InterPro" id="IPR018187">
    <property type="entry name" value="Asp/Glu_racemase_AS_1"/>
</dbReference>
<comment type="catalytic activity">
    <reaction evidence="1 7">
        <text>L-glutamate = D-glutamate</text>
        <dbReference type="Rhea" id="RHEA:12813"/>
        <dbReference type="ChEBI" id="CHEBI:29985"/>
        <dbReference type="ChEBI" id="CHEBI:29986"/>
        <dbReference type="EC" id="5.1.1.3"/>
    </reaction>
</comment>
<dbReference type="Proteomes" id="UP000031572">
    <property type="component" value="Unassembled WGS sequence"/>
</dbReference>
<dbReference type="GO" id="GO:0009252">
    <property type="term" value="P:peptidoglycan biosynthetic process"/>
    <property type="evidence" value="ECO:0007669"/>
    <property type="project" value="UniProtKB-UniRule"/>
</dbReference>
<dbReference type="PROSITE" id="PS00924">
    <property type="entry name" value="ASP_GLU_RACEMASE_2"/>
    <property type="match status" value="1"/>
</dbReference>
<feature type="binding site" evidence="7">
    <location>
        <begin position="197"/>
        <end position="198"/>
    </location>
    <ligand>
        <name>substrate</name>
    </ligand>
</feature>
<evidence type="ECO:0000256" key="3">
    <source>
        <dbReference type="ARBA" id="ARBA00022960"/>
    </source>
</evidence>
<accession>A0A0C2BTP3</accession>
<feature type="binding site" evidence="7">
    <location>
        <begin position="84"/>
        <end position="85"/>
    </location>
    <ligand>
        <name>substrate</name>
    </ligand>
</feature>
<dbReference type="GO" id="GO:0008881">
    <property type="term" value="F:glutamate racemase activity"/>
    <property type="evidence" value="ECO:0007669"/>
    <property type="project" value="UniProtKB-UniRule"/>
</dbReference>